<organism evidence="2">
    <name type="scientific">Solanum chacoense</name>
    <name type="common">Chaco potato</name>
    <dbReference type="NCBI Taxonomy" id="4108"/>
    <lineage>
        <taxon>Eukaryota</taxon>
        <taxon>Viridiplantae</taxon>
        <taxon>Streptophyta</taxon>
        <taxon>Embryophyta</taxon>
        <taxon>Tracheophyta</taxon>
        <taxon>Spermatophyta</taxon>
        <taxon>Magnoliopsida</taxon>
        <taxon>eudicotyledons</taxon>
        <taxon>Gunneridae</taxon>
        <taxon>Pentapetalae</taxon>
        <taxon>asterids</taxon>
        <taxon>lamiids</taxon>
        <taxon>Solanales</taxon>
        <taxon>Solanaceae</taxon>
        <taxon>Solanoideae</taxon>
        <taxon>Solaneae</taxon>
        <taxon>Solanum</taxon>
    </lineage>
</organism>
<evidence type="ECO:0000256" key="1">
    <source>
        <dbReference type="SAM" id="Phobius"/>
    </source>
</evidence>
<accession>A0A0V0HDY0</accession>
<sequence>MSSFSSHSHLKMCLIMARSILFAILGFIHLLDTSQIEFSLQISHISQVKHQSFCANTEKMNC</sequence>
<feature type="transmembrane region" description="Helical" evidence="1">
    <location>
        <begin position="12"/>
        <end position="31"/>
    </location>
</feature>
<name>A0A0V0HDY0_SOLCH</name>
<keyword evidence="1" id="KW-1133">Transmembrane helix</keyword>
<dbReference type="EMBL" id="GEDG01022200">
    <property type="protein sequence ID" value="JAP17702.1"/>
    <property type="molecule type" value="Transcribed_RNA"/>
</dbReference>
<keyword evidence="1" id="KW-0472">Membrane</keyword>
<keyword evidence="1" id="KW-0812">Transmembrane</keyword>
<protein>
    <submittedName>
        <fullName evidence="2">Putative ovule protein</fullName>
    </submittedName>
</protein>
<evidence type="ECO:0000313" key="2">
    <source>
        <dbReference type="EMBL" id="JAP17702.1"/>
    </source>
</evidence>
<dbReference type="AlphaFoldDB" id="A0A0V0HDY0"/>
<reference evidence="2" key="1">
    <citation type="submission" date="2015-12" db="EMBL/GenBank/DDBJ databases">
        <title>Gene expression during late stages of embryo sac development: a critical building block for successful pollen-pistil interactions.</title>
        <authorList>
            <person name="Liu Y."/>
            <person name="Joly V."/>
            <person name="Sabar M."/>
            <person name="Matton D.P."/>
        </authorList>
    </citation>
    <scope>NUCLEOTIDE SEQUENCE</scope>
</reference>
<proteinExistence type="predicted"/>